<evidence type="ECO:0000313" key="1">
    <source>
        <dbReference type="EMBL" id="JAH05569.1"/>
    </source>
</evidence>
<dbReference type="AlphaFoldDB" id="A0A0E9PM32"/>
<proteinExistence type="predicted"/>
<reference evidence="1" key="2">
    <citation type="journal article" date="2015" name="Fish Shellfish Immunol.">
        <title>Early steps in the European eel (Anguilla anguilla)-Vibrio vulnificus interaction in the gills: Role of the RtxA13 toxin.</title>
        <authorList>
            <person name="Callol A."/>
            <person name="Pajuelo D."/>
            <person name="Ebbesson L."/>
            <person name="Teles M."/>
            <person name="MacKenzie S."/>
            <person name="Amaro C."/>
        </authorList>
    </citation>
    <scope>NUCLEOTIDE SEQUENCE</scope>
</reference>
<reference evidence="1" key="1">
    <citation type="submission" date="2014-11" db="EMBL/GenBank/DDBJ databases">
        <authorList>
            <person name="Amaro Gonzalez C."/>
        </authorList>
    </citation>
    <scope>NUCLEOTIDE SEQUENCE</scope>
</reference>
<organism evidence="1">
    <name type="scientific">Anguilla anguilla</name>
    <name type="common">European freshwater eel</name>
    <name type="synonym">Muraena anguilla</name>
    <dbReference type="NCBI Taxonomy" id="7936"/>
    <lineage>
        <taxon>Eukaryota</taxon>
        <taxon>Metazoa</taxon>
        <taxon>Chordata</taxon>
        <taxon>Craniata</taxon>
        <taxon>Vertebrata</taxon>
        <taxon>Euteleostomi</taxon>
        <taxon>Actinopterygii</taxon>
        <taxon>Neopterygii</taxon>
        <taxon>Teleostei</taxon>
        <taxon>Anguilliformes</taxon>
        <taxon>Anguillidae</taxon>
        <taxon>Anguilla</taxon>
    </lineage>
</organism>
<dbReference type="EMBL" id="GBXM01068439">
    <property type="protein sequence ID" value="JAH40138.1"/>
    <property type="molecule type" value="Transcribed_RNA"/>
</dbReference>
<accession>A0A0E9PM32</accession>
<dbReference type="EMBL" id="GBXM01103008">
    <property type="protein sequence ID" value="JAH05569.1"/>
    <property type="molecule type" value="Transcribed_RNA"/>
</dbReference>
<protein>
    <submittedName>
        <fullName evidence="1">Uncharacterized protein</fullName>
    </submittedName>
</protein>
<sequence length="48" mass="5703">MYYCISEFTSSTQVSTVRLSSSQFKGKLRYESMMKIEKMRTFVEYEGN</sequence>
<name>A0A0E9PM32_ANGAN</name>